<evidence type="ECO:0000313" key="4">
    <source>
        <dbReference type="Proteomes" id="UP001642409"/>
    </source>
</evidence>
<reference evidence="3 4" key="2">
    <citation type="submission" date="2024-07" db="EMBL/GenBank/DDBJ databases">
        <authorList>
            <person name="Akdeniz Z."/>
        </authorList>
    </citation>
    <scope>NUCLEOTIDE SEQUENCE [LARGE SCALE GENOMIC DNA]</scope>
</reference>
<dbReference type="SMART" id="SM00248">
    <property type="entry name" value="ANK"/>
    <property type="match status" value="2"/>
</dbReference>
<dbReference type="InterPro" id="IPR002110">
    <property type="entry name" value="Ankyrin_rpt"/>
</dbReference>
<dbReference type="Proteomes" id="UP001642409">
    <property type="component" value="Unassembled WGS sequence"/>
</dbReference>
<evidence type="ECO:0000313" key="2">
    <source>
        <dbReference type="EMBL" id="CAI9971468.1"/>
    </source>
</evidence>
<keyword evidence="4" id="KW-1185">Reference proteome</keyword>
<dbReference type="EMBL" id="CAXDID020000034">
    <property type="protein sequence ID" value="CAL5996205.1"/>
    <property type="molecule type" value="Genomic_DNA"/>
</dbReference>
<protein>
    <submittedName>
        <fullName evidence="2">Ankyrin repeat-containing protein</fullName>
    </submittedName>
    <submittedName>
        <fullName evidence="3">Ankyrin_repeat-containing protein</fullName>
    </submittedName>
</protein>
<feature type="compositionally biased region" description="Polar residues" evidence="1">
    <location>
        <begin position="191"/>
        <end position="201"/>
    </location>
</feature>
<gene>
    <name evidence="3" type="ORF">HINF_LOCUS14656</name>
    <name evidence="2" type="ORF">HINF_LOCUS59113</name>
</gene>
<dbReference type="InterPro" id="IPR036770">
    <property type="entry name" value="Ankyrin_rpt-contain_sf"/>
</dbReference>
<feature type="region of interest" description="Disordered" evidence="1">
    <location>
        <begin position="174"/>
        <end position="201"/>
    </location>
</feature>
<dbReference type="AlphaFoldDB" id="A0AA86RB96"/>
<dbReference type="Pfam" id="PF12796">
    <property type="entry name" value="Ank_2"/>
    <property type="match status" value="1"/>
</dbReference>
<dbReference type="PANTHER" id="PTHR24120">
    <property type="entry name" value="GH07239P"/>
    <property type="match status" value="1"/>
</dbReference>
<reference evidence="2" key="1">
    <citation type="submission" date="2023-06" db="EMBL/GenBank/DDBJ databases">
        <authorList>
            <person name="Kurt Z."/>
        </authorList>
    </citation>
    <scope>NUCLEOTIDE SEQUENCE</scope>
</reference>
<dbReference type="Gene3D" id="1.25.40.20">
    <property type="entry name" value="Ankyrin repeat-containing domain"/>
    <property type="match status" value="1"/>
</dbReference>
<name>A0AA86RB96_9EUKA</name>
<proteinExistence type="predicted"/>
<evidence type="ECO:0000256" key="1">
    <source>
        <dbReference type="SAM" id="MobiDB-lite"/>
    </source>
</evidence>
<organism evidence="2">
    <name type="scientific">Hexamita inflata</name>
    <dbReference type="NCBI Taxonomy" id="28002"/>
    <lineage>
        <taxon>Eukaryota</taxon>
        <taxon>Metamonada</taxon>
        <taxon>Diplomonadida</taxon>
        <taxon>Hexamitidae</taxon>
        <taxon>Hexamitinae</taxon>
        <taxon>Hexamita</taxon>
    </lineage>
</organism>
<comment type="caution">
    <text evidence="2">The sequence shown here is derived from an EMBL/GenBank/DDBJ whole genome shotgun (WGS) entry which is preliminary data.</text>
</comment>
<dbReference type="SUPFAM" id="SSF48403">
    <property type="entry name" value="Ankyrin repeat"/>
    <property type="match status" value="1"/>
</dbReference>
<dbReference type="PANTHER" id="PTHR24120:SF4">
    <property type="entry name" value="GH07239P"/>
    <property type="match status" value="1"/>
</dbReference>
<dbReference type="EMBL" id="CATOUU010001090">
    <property type="protein sequence ID" value="CAI9971468.1"/>
    <property type="molecule type" value="Genomic_DNA"/>
</dbReference>
<evidence type="ECO:0000313" key="3">
    <source>
        <dbReference type="EMBL" id="CAL5996205.1"/>
    </source>
</evidence>
<accession>A0AA86RB96</accession>
<sequence>MELEAAIALNDERCINQYLFDFQRQVMPNLTTGLMYCAVYNRSGLFKYFKHQLFQKSKQKWTAFMFAAEYNSIQMLNLLRKEANFQDVSGFSALMRASIRGNIESVQFIVKNATEIGLKLTRNANGYRIGMNALALLIKLLLKQIMLIKQIIIRHQTTRQVQIYRQYHRIKTQKKSCPPQTSFTHRKGRRNSSGAAKTESN</sequence>